<dbReference type="PANTHER" id="PTHR12400">
    <property type="entry name" value="INOSITOL POLYPHOSPHATE KINASE"/>
    <property type="match status" value="1"/>
</dbReference>
<gene>
    <name evidence="10" type="ORF">YYC_04208</name>
</gene>
<dbReference type="AlphaFoldDB" id="V7PGM6"/>
<dbReference type="InterPro" id="IPR005522">
    <property type="entry name" value="IPK"/>
</dbReference>
<feature type="compositionally biased region" description="Low complexity" evidence="9">
    <location>
        <begin position="321"/>
        <end position="339"/>
    </location>
</feature>
<protein>
    <recommendedName>
        <fullName evidence="8">Kinase</fullName>
        <ecNumber evidence="8">2.7.-.-</ecNumber>
    </recommendedName>
</protein>
<feature type="region of interest" description="Disordered" evidence="9">
    <location>
        <begin position="641"/>
        <end position="690"/>
    </location>
</feature>
<keyword evidence="4 8" id="KW-0418">Kinase</keyword>
<evidence type="ECO:0000256" key="1">
    <source>
        <dbReference type="ARBA" id="ARBA00007374"/>
    </source>
</evidence>
<dbReference type="GO" id="GO:0008440">
    <property type="term" value="F:inositol-1,4,5-trisphosphate 3-kinase activity"/>
    <property type="evidence" value="ECO:0007669"/>
    <property type="project" value="TreeGrafter"/>
</dbReference>
<comment type="catalytic activity">
    <reaction evidence="7">
        <text>1D-myo-inositol 1,3,4,6-tetrakisphosphate + ATP = 1D-myo-inositol 1,3,4,5,6-pentakisphosphate + ADP + H(+)</text>
        <dbReference type="Rhea" id="RHEA:12717"/>
        <dbReference type="ChEBI" id="CHEBI:15378"/>
        <dbReference type="ChEBI" id="CHEBI:30616"/>
        <dbReference type="ChEBI" id="CHEBI:57660"/>
        <dbReference type="ChEBI" id="CHEBI:57733"/>
        <dbReference type="ChEBI" id="CHEBI:456216"/>
        <dbReference type="EC" id="2.7.1.140"/>
    </reaction>
</comment>
<evidence type="ECO:0000256" key="8">
    <source>
        <dbReference type="RuleBase" id="RU363090"/>
    </source>
</evidence>
<sequence length="780" mass="90984">MHNQQAKKTNSLSPSSSSSNISNSDLYFSNDDLDDTETNSDSNHYSMQKIITLNQLKSRINSTINNSNRNKNNKNKTQINEMEFSNSINNNFEKNNEFYDLTNYIDNDFLINMSNKKNENKSEENLHKQTIANNLKNQDNYQNYEISNVSKYNGIHSYINGDLTNIKYNQRQLQNSFAMYTQSKKGYIFFYGSGHKNQWVLPVNKKLTKIIKLCSKSEAFFYAWLYLCCDKKIPITNTQENYSSILEDNITVEGAKLNKYFSDQEIKLGKELLKFTVPCYQVFLEENQLMQLGRVEEMYESLDEAERSEIKSENNNSYQYNEHSNNASGNNASSTNSMNVNKYITYDSQSNSDTKENDTPKEPEFYESKTMMNENINYEKERNDFFDVIEENKEDDQDREKENCEDMKKENCEDIEKENGENNSVPINIDNNNDLINDTYENKNHSNKNHSNKNHSNKNHSNKNHSNNNSFENNNDYINLINKNNDLKKKIYGNDFKTAICLRNVLSSMRHPCAMDIKMGIKLYGDNCDEESIQKKIEKAKNRSCLSHGFHLTSLIGWCKKKKQPFFISKEDAHLIKDDDKFVEAFLSYFLACDNIQLSVFLLKKILIILEHMKLFFENQSYFAFCGSSLLFVFDSDPSKSQSEDKNNDENINNYDNSNIENSNDDNDNNFTFEQETDKSESSKEHDDYYQEEEKKTYDEIFNFSDYIQKQFEESLTTEEKIAYMDSKLNANVLKSAGVYIIDFAHASLDKKEQDHGFLLGITSLHRIIIKTIEKVKALI</sequence>
<evidence type="ECO:0000256" key="5">
    <source>
        <dbReference type="ARBA" id="ARBA00022840"/>
    </source>
</evidence>
<organism evidence="10 11">
    <name type="scientific">Plasmodium yoelii 17X</name>
    <dbReference type="NCBI Taxonomy" id="1323249"/>
    <lineage>
        <taxon>Eukaryota</taxon>
        <taxon>Sar</taxon>
        <taxon>Alveolata</taxon>
        <taxon>Apicomplexa</taxon>
        <taxon>Aconoidasida</taxon>
        <taxon>Haemosporida</taxon>
        <taxon>Plasmodiidae</taxon>
        <taxon>Plasmodium</taxon>
        <taxon>Plasmodium (Vinckeia)</taxon>
    </lineage>
</organism>
<comment type="similarity">
    <text evidence="1 8">Belongs to the inositol phosphokinase (IPK) family.</text>
</comment>
<dbReference type="GO" id="GO:0005634">
    <property type="term" value="C:nucleus"/>
    <property type="evidence" value="ECO:0007669"/>
    <property type="project" value="TreeGrafter"/>
</dbReference>
<dbReference type="Proteomes" id="UP000018538">
    <property type="component" value="Unassembled WGS sequence"/>
</dbReference>
<evidence type="ECO:0000313" key="10">
    <source>
        <dbReference type="EMBL" id="ETB58135.1"/>
    </source>
</evidence>
<dbReference type="EC" id="2.7.-.-" evidence="8"/>
<reference evidence="10 11" key="1">
    <citation type="submission" date="2013-11" db="EMBL/GenBank/DDBJ databases">
        <title>The Genome Sequence of Plasmodium yoelii 17X.</title>
        <authorList>
            <consortium name="The Broad Institute Genomics Platform"/>
            <consortium name="The Broad Institute Genome Sequencing Center for Infectious Disease"/>
            <person name="Neafsey D."/>
            <person name="Adams J."/>
            <person name="Walker B."/>
            <person name="Young S.K."/>
            <person name="Zeng Q."/>
            <person name="Gargeya S."/>
            <person name="Fitzgerald M."/>
            <person name="Haas B."/>
            <person name="Abouelleil A."/>
            <person name="Alvarado L."/>
            <person name="Chapman S.B."/>
            <person name="Gainer-Dewar J."/>
            <person name="Goldberg J."/>
            <person name="Griggs A."/>
            <person name="Gujja S."/>
            <person name="Hansen M."/>
            <person name="Howarth C."/>
            <person name="Imamovic A."/>
            <person name="Ireland A."/>
            <person name="Larimer J."/>
            <person name="McCowan C."/>
            <person name="Murphy C."/>
            <person name="Pearson M."/>
            <person name="Poon T.W."/>
            <person name="Priest M."/>
            <person name="Roberts A."/>
            <person name="Saif S."/>
            <person name="Shea T."/>
            <person name="Sykes S."/>
            <person name="Wortman J."/>
            <person name="Nusbaum C."/>
            <person name="Birren B."/>
        </authorList>
    </citation>
    <scope>NUCLEOTIDE SEQUENCE [LARGE SCALE GENOMIC DNA]</scope>
    <source>
        <strain evidence="10 11">17X</strain>
    </source>
</reference>
<dbReference type="Gene3D" id="3.30.470.160">
    <property type="entry name" value="Inositol polyphosphate kinase"/>
    <property type="match status" value="1"/>
</dbReference>
<feature type="compositionally biased region" description="Basic and acidic residues" evidence="9">
    <location>
        <begin position="676"/>
        <end position="690"/>
    </location>
</feature>
<evidence type="ECO:0000256" key="6">
    <source>
        <dbReference type="ARBA" id="ARBA00036164"/>
    </source>
</evidence>
<feature type="region of interest" description="Disordered" evidence="9">
    <location>
        <begin position="1"/>
        <end position="42"/>
    </location>
</feature>
<evidence type="ECO:0000313" key="11">
    <source>
        <dbReference type="Proteomes" id="UP000018538"/>
    </source>
</evidence>
<dbReference type="GO" id="GO:0005524">
    <property type="term" value="F:ATP binding"/>
    <property type="evidence" value="ECO:0007669"/>
    <property type="project" value="UniProtKB-KW"/>
</dbReference>
<dbReference type="OrthoDB" id="424012at2759"/>
<dbReference type="GO" id="GO:0005737">
    <property type="term" value="C:cytoplasm"/>
    <property type="evidence" value="ECO:0007669"/>
    <property type="project" value="TreeGrafter"/>
</dbReference>
<feature type="region of interest" description="Disordered" evidence="9">
    <location>
        <begin position="317"/>
        <end position="367"/>
    </location>
</feature>
<evidence type="ECO:0000256" key="4">
    <source>
        <dbReference type="ARBA" id="ARBA00022777"/>
    </source>
</evidence>
<feature type="compositionally biased region" description="Low complexity" evidence="9">
    <location>
        <begin position="427"/>
        <end position="438"/>
    </location>
</feature>
<dbReference type="GO" id="GO:0047326">
    <property type="term" value="F:inositol-1,3,4,6-tetrakisphosphate 5-kinase activity"/>
    <property type="evidence" value="ECO:0007669"/>
    <property type="project" value="RHEA"/>
</dbReference>
<feature type="region of interest" description="Disordered" evidence="9">
    <location>
        <begin position="392"/>
        <end position="472"/>
    </location>
</feature>
<evidence type="ECO:0000256" key="3">
    <source>
        <dbReference type="ARBA" id="ARBA00022741"/>
    </source>
</evidence>
<feature type="compositionally biased region" description="Basic and acidic residues" evidence="9">
    <location>
        <begin position="353"/>
        <end position="367"/>
    </location>
</feature>
<dbReference type="Pfam" id="PF03770">
    <property type="entry name" value="IPK"/>
    <property type="match status" value="1"/>
</dbReference>
<dbReference type="EMBL" id="KI635790">
    <property type="protein sequence ID" value="ETB58135.1"/>
    <property type="molecule type" value="Genomic_DNA"/>
</dbReference>
<dbReference type="GO" id="GO:0032958">
    <property type="term" value="P:inositol phosphate biosynthetic process"/>
    <property type="evidence" value="ECO:0007669"/>
    <property type="project" value="InterPro"/>
</dbReference>
<dbReference type="SUPFAM" id="SSF56104">
    <property type="entry name" value="SAICAR synthase-like"/>
    <property type="match status" value="1"/>
</dbReference>
<keyword evidence="5" id="KW-0067">ATP-binding</keyword>
<keyword evidence="11" id="KW-1185">Reference proteome</keyword>
<feature type="compositionally biased region" description="Basic residues" evidence="9">
    <location>
        <begin position="445"/>
        <end position="463"/>
    </location>
</feature>
<keyword evidence="2 8" id="KW-0808">Transferase</keyword>
<comment type="catalytic activity">
    <reaction evidence="6">
        <text>1D-myo-inositol 1,4,5-trisphosphate + 2 ATP = 1D-myo-inositol 1,3,4,5,6-pentakisphosphate + 2 ADP + 2 H(+)</text>
        <dbReference type="Rhea" id="RHEA:32359"/>
        <dbReference type="ChEBI" id="CHEBI:15378"/>
        <dbReference type="ChEBI" id="CHEBI:30616"/>
        <dbReference type="ChEBI" id="CHEBI:57733"/>
        <dbReference type="ChEBI" id="CHEBI:203600"/>
        <dbReference type="ChEBI" id="CHEBI:456216"/>
        <dbReference type="EC" id="2.7.1.151"/>
    </reaction>
</comment>
<evidence type="ECO:0000256" key="9">
    <source>
        <dbReference type="SAM" id="MobiDB-lite"/>
    </source>
</evidence>
<name>V7PGM6_PLAYE</name>
<accession>V7PGM6</accession>
<feature type="compositionally biased region" description="Polar residues" evidence="9">
    <location>
        <begin position="340"/>
        <end position="352"/>
    </location>
</feature>
<feature type="compositionally biased region" description="Low complexity" evidence="9">
    <location>
        <begin position="10"/>
        <end position="24"/>
    </location>
</feature>
<dbReference type="InterPro" id="IPR038286">
    <property type="entry name" value="IPK_sf"/>
</dbReference>
<keyword evidence="3" id="KW-0547">Nucleotide-binding</keyword>
<evidence type="ECO:0000256" key="7">
    <source>
        <dbReference type="ARBA" id="ARBA00036525"/>
    </source>
</evidence>
<feature type="compositionally biased region" description="Low complexity" evidence="9">
    <location>
        <begin position="650"/>
        <end position="662"/>
    </location>
</feature>
<proteinExistence type="inferred from homology"/>
<evidence type="ECO:0000256" key="2">
    <source>
        <dbReference type="ARBA" id="ARBA00022679"/>
    </source>
</evidence>
<feature type="compositionally biased region" description="Basic and acidic residues" evidence="9">
    <location>
        <begin position="396"/>
        <end position="420"/>
    </location>
</feature>
<dbReference type="PANTHER" id="PTHR12400:SF51">
    <property type="entry name" value="INOSITOL POLYPHOSPHATE MULTIKINASE"/>
    <property type="match status" value="1"/>
</dbReference>